<comment type="caution">
    <text evidence="11">The sequence shown here is derived from an EMBL/GenBank/DDBJ whole genome shotgun (WGS) entry which is preliminary data.</text>
</comment>
<evidence type="ECO:0000313" key="12">
    <source>
        <dbReference type="Proteomes" id="UP001221898"/>
    </source>
</evidence>
<keyword evidence="4 9" id="KW-0732">Signal</keyword>
<dbReference type="InterPro" id="IPR016017">
    <property type="entry name" value="GDNF/GAS1"/>
</dbReference>
<feature type="signal peptide" evidence="9">
    <location>
        <begin position="1"/>
        <end position="17"/>
    </location>
</feature>
<organism evidence="11 12">
    <name type="scientific">Aldrovandia affinis</name>
    <dbReference type="NCBI Taxonomy" id="143900"/>
    <lineage>
        <taxon>Eukaryota</taxon>
        <taxon>Metazoa</taxon>
        <taxon>Chordata</taxon>
        <taxon>Craniata</taxon>
        <taxon>Vertebrata</taxon>
        <taxon>Euteleostomi</taxon>
        <taxon>Actinopterygii</taxon>
        <taxon>Neopterygii</taxon>
        <taxon>Teleostei</taxon>
        <taxon>Notacanthiformes</taxon>
        <taxon>Halosauridae</taxon>
        <taxon>Aldrovandia</taxon>
    </lineage>
</organism>
<feature type="domain" description="GDNF/GAS1" evidence="10">
    <location>
        <begin position="266"/>
        <end position="343"/>
    </location>
</feature>
<evidence type="ECO:0000256" key="5">
    <source>
        <dbReference type="ARBA" id="ARBA00023136"/>
    </source>
</evidence>
<dbReference type="PANTHER" id="PTHR10269:SF1">
    <property type="entry name" value="GDNF FAMILY RECEPTOR ALPHA-LIKE"/>
    <property type="match status" value="1"/>
</dbReference>
<evidence type="ECO:0000256" key="7">
    <source>
        <dbReference type="ARBA" id="ARBA00023180"/>
    </source>
</evidence>
<keyword evidence="5 8" id="KW-0472">Membrane</keyword>
<dbReference type="AlphaFoldDB" id="A0AAD7RCT1"/>
<feature type="transmembrane region" description="Helical" evidence="8">
    <location>
        <begin position="482"/>
        <end position="503"/>
    </location>
</feature>
<gene>
    <name evidence="11" type="ORF">AAFF_G00254620</name>
</gene>
<keyword evidence="8" id="KW-1133">Transmembrane helix</keyword>
<accession>A0AAD7RCT1</accession>
<evidence type="ECO:0000256" key="8">
    <source>
        <dbReference type="SAM" id="Phobius"/>
    </source>
</evidence>
<feature type="domain" description="GDNF/GAS1" evidence="10">
    <location>
        <begin position="134"/>
        <end position="209"/>
    </location>
</feature>
<evidence type="ECO:0000256" key="9">
    <source>
        <dbReference type="SAM" id="SignalP"/>
    </source>
</evidence>
<keyword evidence="7" id="KW-0325">Glycoprotein</keyword>
<feature type="chain" id="PRO_5042079751" description="GDNF/GAS1 domain-containing protein" evidence="9">
    <location>
        <begin position="18"/>
        <end position="530"/>
    </location>
</feature>
<dbReference type="EMBL" id="JAINUG010000342">
    <property type="protein sequence ID" value="KAJ8377728.1"/>
    <property type="molecule type" value="Genomic_DNA"/>
</dbReference>
<name>A0AAD7RCT1_9TELE</name>
<dbReference type="InterPro" id="IPR003438">
    <property type="entry name" value="GDNF_rcpt"/>
</dbReference>
<proteinExistence type="inferred from homology"/>
<evidence type="ECO:0000256" key="4">
    <source>
        <dbReference type="ARBA" id="ARBA00022729"/>
    </source>
</evidence>
<keyword evidence="12" id="KW-1185">Reference proteome</keyword>
<dbReference type="Pfam" id="PF02351">
    <property type="entry name" value="GDNF"/>
    <property type="match status" value="3"/>
</dbReference>
<comment type="subcellular location">
    <subcellularLocation>
        <location evidence="1">Cell membrane</location>
    </subcellularLocation>
</comment>
<protein>
    <recommendedName>
        <fullName evidence="10">GDNF/GAS1 domain-containing protein</fullName>
    </recommendedName>
</protein>
<sequence length="530" mass="59014">MNTALIMGVLAYQVVCSFSLRATNCLSIKEACISESDSCRSGWDLLTNVCRITDGSCRIIGSKECNMTIAYLLDQFPAWSRCLCTEKDYCRAPQLLAPDCPTHSDGQTSNSPPIWTENEPDTISASMSPESQNCFFILHACRESLHCWSVYEKVRDSCSSEDQCGTLASRSSCLLLWGELKSTPLANCTCPVGERKCLKVRALLQNNPCIRMARQAPPPYLPQPDARHRNHLRGGAVGMVELKKDSKEDWQRSSLLEHAHDTVSSCLSTMTACIYDEVCNARLVPLVQACSAGQCQPGACGRATRRFYHGLPRGVAEMLVFCECNTADRDCLRVRADLQSGTCAGRPDQAPTCLEVYDRCMVDPLCRQRYRTFQARCLGEGEETLCHTRAPNDCLCPLDPDLIPGGDAQCRRAFVGTMGTVLQQPCTCDGLQTAHLHKCKRLHEVLHNRSVFNSHLNKGASPHHTTQGNETGLRVQWFSDQLFFALVCVLVIVIILMVVIMLLRTLGMCRKAERDKFRPPPVRKNCPVFY</sequence>
<evidence type="ECO:0000256" key="3">
    <source>
        <dbReference type="ARBA" id="ARBA00022475"/>
    </source>
</evidence>
<evidence type="ECO:0000256" key="6">
    <source>
        <dbReference type="ARBA" id="ARBA00023170"/>
    </source>
</evidence>
<dbReference type="GO" id="GO:0007169">
    <property type="term" value="P:cell surface receptor protein tyrosine kinase signaling pathway"/>
    <property type="evidence" value="ECO:0007669"/>
    <property type="project" value="UniProtKB-ARBA"/>
</dbReference>
<dbReference type="GO" id="GO:0007399">
    <property type="term" value="P:nervous system development"/>
    <property type="evidence" value="ECO:0007669"/>
    <property type="project" value="TreeGrafter"/>
</dbReference>
<feature type="domain" description="GDNF/GAS1" evidence="10">
    <location>
        <begin position="353"/>
        <end position="450"/>
    </location>
</feature>
<dbReference type="Proteomes" id="UP001221898">
    <property type="component" value="Unassembled WGS sequence"/>
</dbReference>
<evidence type="ECO:0000256" key="2">
    <source>
        <dbReference type="ARBA" id="ARBA00005961"/>
    </source>
</evidence>
<keyword evidence="8" id="KW-0812">Transmembrane</keyword>
<evidence type="ECO:0000313" key="11">
    <source>
        <dbReference type="EMBL" id="KAJ8377728.1"/>
    </source>
</evidence>
<dbReference type="SMART" id="SM00907">
    <property type="entry name" value="GDNF"/>
    <property type="match status" value="3"/>
</dbReference>
<evidence type="ECO:0000256" key="1">
    <source>
        <dbReference type="ARBA" id="ARBA00004236"/>
    </source>
</evidence>
<dbReference type="GO" id="GO:0043235">
    <property type="term" value="C:receptor complex"/>
    <property type="evidence" value="ECO:0007669"/>
    <property type="project" value="TreeGrafter"/>
</dbReference>
<dbReference type="GO" id="GO:0009897">
    <property type="term" value="C:external side of plasma membrane"/>
    <property type="evidence" value="ECO:0007669"/>
    <property type="project" value="TreeGrafter"/>
</dbReference>
<dbReference type="SUPFAM" id="SSF110035">
    <property type="entry name" value="GDNF receptor-like"/>
    <property type="match status" value="3"/>
</dbReference>
<reference evidence="11" key="1">
    <citation type="journal article" date="2023" name="Science">
        <title>Genome structures resolve the early diversification of teleost fishes.</title>
        <authorList>
            <person name="Parey E."/>
            <person name="Louis A."/>
            <person name="Montfort J."/>
            <person name="Bouchez O."/>
            <person name="Roques C."/>
            <person name="Iampietro C."/>
            <person name="Lluch J."/>
            <person name="Castinel A."/>
            <person name="Donnadieu C."/>
            <person name="Desvignes T."/>
            <person name="Floi Bucao C."/>
            <person name="Jouanno E."/>
            <person name="Wen M."/>
            <person name="Mejri S."/>
            <person name="Dirks R."/>
            <person name="Jansen H."/>
            <person name="Henkel C."/>
            <person name="Chen W.J."/>
            <person name="Zahm M."/>
            <person name="Cabau C."/>
            <person name="Klopp C."/>
            <person name="Thompson A.W."/>
            <person name="Robinson-Rechavi M."/>
            <person name="Braasch I."/>
            <person name="Lecointre G."/>
            <person name="Bobe J."/>
            <person name="Postlethwait J.H."/>
            <person name="Berthelot C."/>
            <person name="Roest Crollius H."/>
            <person name="Guiguen Y."/>
        </authorList>
    </citation>
    <scope>NUCLEOTIDE SEQUENCE</scope>
    <source>
        <strain evidence="11">NC1722</strain>
    </source>
</reference>
<dbReference type="PANTHER" id="PTHR10269">
    <property type="entry name" value="GDNF RECEPTOR ALPHA"/>
    <property type="match status" value="1"/>
</dbReference>
<dbReference type="InterPro" id="IPR037193">
    <property type="entry name" value="GDNF_alpha"/>
</dbReference>
<comment type="similarity">
    <text evidence="2">Belongs to the GDNFR family.</text>
</comment>
<evidence type="ECO:0000259" key="10">
    <source>
        <dbReference type="SMART" id="SM00907"/>
    </source>
</evidence>
<keyword evidence="6" id="KW-0675">Receptor</keyword>
<dbReference type="GO" id="GO:0038023">
    <property type="term" value="F:signaling receptor activity"/>
    <property type="evidence" value="ECO:0007669"/>
    <property type="project" value="InterPro"/>
</dbReference>
<keyword evidence="3" id="KW-1003">Cell membrane</keyword>